<dbReference type="InParanoid" id="G3H5L2"/>
<name>G3H5L2_CRIGR</name>
<protein>
    <submittedName>
        <fullName evidence="1">Uncharacterized protein</fullName>
    </submittedName>
</protein>
<proteinExistence type="predicted"/>
<dbReference type="AlphaFoldDB" id="G3H5L2"/>
<evidence type="ECO:0000313" key="2">
    <source>
        <dbReference type="Proteomes" id="UP000001075"/>
    </source>
</evidence>
<sequence>MWDNALQVMKLNNKNKITETRDGEKMARFLSHQKRQVYKQPRLSTCLTRVWINRRFL</sequence>
<dbReference type="Proteomes" id="UP000001075">
    <property type="component" value="Unassembled WGS sequence"/>
</dbReference>
<organism evidence="1 2">
    <name type="scientific">Cricetulus griseus</name>
    <name type="common">Chinese hamster</name>
    <name type="synonym">Cricetulus barabensis griseus</name>
    <dbReference type="NCBI Taxonomy" id="10029"/>
    <lineage>
        <taxon>Eukaryota</taxon>
        <taxon>Metazoa</taxon>
        <taxon>Chordata</taxon>
        <taxon>Craniata</taxon>
        <taxon>Vertebrata</taxon>
        <taxon>Euteleostomi</taxon>
        <taxon>Mammalia</taxon>
        <taxon>Eutheria</taxon>
        <taxon>Euarchontoglires</taxon>
        <taxon>Glires</taxon>
        <taxon>Rodentia</taxon>
        <taxon>Myomorpha</taxon>
        <taxon>Muroidea</taxon>
        <taxon>Cricetidae</taxon>
        <taxon>Cricetinae</taxon>
        <taxon>Cricetulus</taxon>
    </lineage>
</organism>
<evidence type="ECO:0000313" key="1">
    <source>
        <dbReference type="EMBL" id="EGV98465.1"/>
    </source>
</evidence>
<dbReference type="EMBL" id="JH000161">
    <property type="protein sequence ID" value="EGV98465.1"/>
    <property type="molecule type" value="Genomic_DNA"/>
</dbReference>
<gene>
    <name evidence="1" type="ORF">I79_005595</name>
</gene>
<reference evidence="2" key="1">
    <citation type="journal article" date="2011" name="Nat. Biotechnol.">
        <title>The genomic sequence of the Chinese hamster ovary (CHO)-K1 cell line.</title>
        <authorList>
            <person name="Xu X."/>
            <person name="Nagarajan H."/>
            <person name="Lewis N.E."/>
            <person name="Pan S."/>
            <person name="Cai Z."/>
            <person name="Liu X."/>
            <person name="Chen W."/>
            <person name="Xie M."/>
            <person name="Wang W."/>
            <person name="Hammond S."/>
            <person name="Andersen M.R."/>
            <person name="Neff N."/>
            <person name="Passarelli B."/>
            <person name="Koh W."/>
            <person name="Fan H.C."/>
            <person name="Wang J."/>
            <person name="Gui Y."/>
            <person name="Lee K.H."/>
            <person name="Betenbaugh M.J."/>
            <person name="Quake S.R."/>
            <person name="Famili I."/>
            <person name="Palsson B.O."/>
            <person name="Wang J."/>
        </authorList>
    </citation>
    <scope>NUCLEOTIDE SEQUENCE [LARGE SCALE GENOMIC DNA]</scope>
    <source>
        <strain evidence="2">CHO K1 cell line</strain>
    </source>
</reference>
<accession>G3H5L2</accession>